<evidence type="ECO:0000259" key="1">
    <source>
        <dbReference type="Pfam" id="PF12708"/>
    </source>
</evidence>
<dbReference type="InterPro" id="IPR011050">
    <property type="entry name" value="Pectin_lyase_fold/virulence"/>
</dbReference>
<dbReference type="RefSeq" id="WP_084441929.1">
    <property type="nucleotide sequence ID" value="NZ_CP109796.1"/>
</dbReference>
<dbReference type="SUPFAM" id="SSF51126">
    <property type="entry name" value="Pectin lyase-like"/>
    <property type="match status" value="1"/>
</dbReference>
<name>A0A178INE0_9BACT</name>
<evidence type="ECO:0000313" key="3">
    <source>
        <dbReference type="Proteomes" id="UP000078486"/>
    </source>
</evidence>
<dbReference type="InterPro" id="IPR012334">
    <property type="entry name" value="Pectin_lyas_fold"/>
</dbReference>
<dbReference type="STRING" id="1184151.AW736_05900"/>
<dbReference type="EMBL" id="LRRQ01000046">
    <property type="protein sequence ID" value="OAM90837.1"/>
    <property type="molecule type" value="Genomic_DNA"/>
</dbReference>
<reference evidence="2 3" key="1">
    <citation type="submission" date="2016-01" db="EMBL/GenBank/DDBJ databases">
        <title>High potential of lignocellulose degradation of a new Verrucomicrobia species.</title>
        <authorList>
            <person name="Wang Y."/>
            <person name="Shi Y."/>
            <person name="Qiu Z."/>
            <person name="Liu S."/>
            <person name="Yang H."/>
        </authorList>
    </citation>
    <scope>NUCLEOTIDE SEQUENCE [LARGE SCALE GENOMIC DNA]</scope>
    <source>
        <strain evidence="2 3">TSB47</strain>
    </source>
</reference>
<accession>A0A178INE0</accession>
<dbReference type="Proteomes" id="UP000078486">
    <property type="component" value="Unassembled WGS sequence"/>
</dbReference>
<dbReference type="AlphaFoldDB" id="A0A178INE0"/>
<evidence type="ECO:0000313" key="2">
    <source>
        <dbReference type="EMBL" id="OAM90837.1"/>
    </source>
</evidence>
<dbReference type="Gene3D" id="2.160.20.10">
    <property type="entry name" value="Single-stranded right-handed beta-helix, Pectin lyase-like"/>
    <property type="match status" value="1"/>
</dbReference>
<sequence>MTVSELKKNHAPIIDGTPLWVSGYHEPGDGGEGFFQWMPGGAREGDGGHWISAPQGGGGWMRAAISAEVNVKHFGARGDGKTDDAPAFRNAIKVCRTGSRLVVPPGEYAFGSRIVFDVFDLEIDGGGTIVPFGDYSDYLIEFGRPDRAIIGPYEGSNIYQGRYRVQRLTIRGRDQSRGIFLAHIDQAMFDNITIEGTRGTAMRLHNCRHNVFRNVFISRCRGQGEPMLDLFQMSKQPDPYGGCWQGAPGLVDRNVYNTFYSLKIEICDAETYLDIGTEDPASPYISQNTGDNHFIGCIFHGLVRDYLQPDWEGVYRMNLGFRKVPWNIYDYKGPKNIRMVRIRNATGTQFSQCHFTFGSTGGVLIEAGEPGRPAIHTRMIACGFGLGSRPLEGVNITDNRAIKLENVDEFHVWATQLWATDSPGYQKQWVCGVDASKLYINGVRRGASDCIGIESGP</sequence>
<feature type="domain" description="Rhamnogalacturonase A/B/Epimerase-like pectate lyase" evidence="1">
    <location>
        <begin position="69"/>
        <end position="115"/>
    </location>
</feature>
<gene>
    <name evidence="2" type="ORF">AW736_05900</name>
</gene>
<comment type="caution">
    <text evidence="2">The sequence shown here is derived from an EMBL/GenBank/DDBJ whole genome shotgun (WGS) entry which is preliminary data.</text>
</comment>
<protein>
    <recommendedName>
        <fullName evidence="1">Rhamnogalacturonase A/B/Epimerase-like pectate lyase domain-containing protein</fullName>
    </recommendedName>
</protein>
<dbReference type="Pfam" id="PF12708">
    <property type="entry name" value="Pect-lyase_RHGA_epim"/>
    <property type="match status" value="1"/>
</dbReference>
<dbReference type="InterPro" id="IPR024535">
    <property type="entry name" value="RHGA/B-epi-like_pectate_lyase"/>
</dbReference>
<dbReference type="OrthoDB" id="176722at2"/>
<keyword evidence="3" id="KW-1185">Reference proteome</keyword>
<proteinExistence type="predicted"/>
<organism evidence="2 3">
    <name type="scientific">Termitidicoccus mucosus</name>
    <dbReference type="NCBI Taxonomy" id="1184151"/>
    <lineage>
        <taxon>Bacteria</taxon>
        <taxon>Pseudomonadati</taxon>
        <taxon>Verrucomicrobiota</taxon>
        <taxon>Opitutia</taxon>
        <taxon>Opitutales</taxon>
        <taxon>Opitutaceae</taxon>
        <taxon>Termitidicoccus</taxon>
    </lineage>
</organism>